<evidence type="ECO:0000313" key="2">
    <source>
        <dbReference type="Proteomes" id="UP000790096"/>
    </source>
</evidence>
<name>A0ABS5SWP8_9GAMM</name>
<evidence type="ECO:0000313" key="1">
    <source>
        <dbReference type="EMBL" id="MBT0724537.1"/>
    </source>
</evidence>
<dbReference type="RefSeq" id="WP_214237207.1">
    <property type="nucleotide sequence ID" value="NZ_JABBFR010000010.1"/>
</dbReference>
<organism evidence="1 2">
    <name type="scientific">Rosenbergiella gaditana</name>
    <dbReference type="NCBI Taxonomy" id="2726987"/>
    <lineage>
        <taxon>Bacteria</taxon>
        <taxon>Pseudomonadati</taxon>
        <taxon>Pseudomonadota</taxon>
        <taxon>Gammaproteobacteria</taxon>
        <taxon>Enterobacterales</taxon>
        <taxon>Erwiniaceae</taxon>
        <taxon>Rosenbergiella</taxon>
    </lineage>
</organism>
<gene>
    <name evidence="1" type="ORF">HH682_08845</name>
</gene>
<accession>A0ABS5SWP8</accession>
<proteinExistence type="predicted"/>
<dbReference type="EMBL" id="JABBFR010000010">
    <property type="protein sequence ID" value="MBT0724537.1"/>
    <property type="molecule type" value="Genomic_DNA"/>
</dbReference>
<sequence>MLLGKIKYKSEESFLLIEKTTKNLAIAISKIIFESNKIVDVNSKIDMKTRGNILSLVDKILNKHQLISGAGFAIYNESSFESWQLTWLYRPQHHRIVNRLLLNKASTTSLNYQTFSWFAKVKEAEEGYLHGPHVDYICNYTYTLTYLYPVYLSKQLFSIAATDIIVGQ</sequence>
<reference evidence="1 2" key="1">
    <citation type="submission" date="2020-04" db="EMBL/GenBank/DDBJ databases">
        <title>Genome sequencing of Rosenbergiella species.</title>
        <authorList>
            <person name="Alvarez-Perez S."/>
            <person name="Lievens B."/>
        </authorList>
    </citation>
    <scope>NUCLEOTIDE SEQUENCE [LARGE SCALE GENOMIC DNA]</scope>
    <source>
        <strain evidence="1 2">S61</strain>
    </source>
</reference>
<dbReference type="Proteomes" id="UP000790096">
    <property type="component" value="Unassembled WGS sequence"/>
</dbReference>
<dbReference type="Gene3D" id="3.30.450.20">
    <property type="entry name" value="PAS domain"/>
    <property type="match status" value="1"/>
</dbReference>
<protein>
    <submittedName>
        <fullName evidence="1">Uncharacterized protein</fullName>
    </submittedName>
</protein>
<comment type="caution">
    <text evidence="1">The sequence shown here is derived from an EMBL/GenBank/DDBJ whole genome shotgun (WGS) entry which is preliminary data.</text>
</comment>
<keyword evidence="2" id="KW-1185">Reference proteome</keyword>